<dbReference type="InterPro" id="IPR032675">
    <property type="entry name" value="LRR_dom_sf"/>
</dbReference>
<name>A0A8H3BVJ5_9AGAM</name>
<dbReference type="SUPFAM" id="SSF52047">
    <property type="entry name" value="RNI-like"/>
    <property type="match status" value="1"/>
</dbReference>
<dbReference type="EMBL" id="CAJMWR010003719">
    <property type="protein sequence ID" value="CAE6468140.1"/>
    <property type="molecule type" value="Genomic_DNA"/>
</dbReference>
<comment type="caution">
    <text evidence="2">The sequence shown here is derived from an EMBL/GenBank/DDBJ whole genome shotgun (WGS) entry which is preliminary data.</text>
</comment>
<gene>
    <name evidence="2" type="ORF">RDB_LOCUS112247</name>
</gene>
<dbReference type="AlphaFoldDB" id="A0A8H3BVJ5"/>
<feature type="compositionally biased region" description="Basic and acidic residues" evidence="1">
    <location>
        <begin position="508"/>
        <end position="528"/>
    </location>
</feature>
<reference evidence="2" key="1">
    <citation type="submission" date="2021-01" db="EMBL/GenBank/DDBJ databases">
        <authorList>
            <person name="Kaushik A."/>
        </authorList>
    </citation>
    <scope>NUCLEOTIDE SEQUENCE</scope>
    <source>
        <strain evidence="2">AG1-1A</strain>
    </source>
</reference>
<dbReference type="Gene3D" id="3.80.10.10">
    <property type="entry name" value="Ribonuclease Inhibitor"/>
    <property type="match status" value="1"/>
</dbReference>
<organism evidence="2 3">
    <name type="scientific">Rhizoctonia solani</name>
    <dbReference type="NCBI Taxonomy" id="456999"/>
    <lineage>
        <taxon>Eukaryota</taxon>
        <taxon>Fungi</taxon>
        <taxon>Dikarya</taxon>
        <taxon>Basidiomycota</taxon>
        <taxon>Agaricomycotina</taxon>
        <taxon>Agaricomycetes</taxon>
        <taxon>Cantharellales</taxon>
        <taxon>Ceratobasidiaceae</taxon>
        <taxon>Rhizoctonia</taxon>
    </lineage>
</organism>
<accession>A0A8H3BVJ5</accession>
<sequence length="626" mass="71024">MTTPNQSASAMKTWEEASALFLSAFDAYALASAYLGAESSISGADPGEFVLKIDSILETVDTAILNQLPKISTNLKKQRNKLVSPTFRLPEEVLSEIFRIFVFDPSLDATIPLDMEASVRLIYSRLGTLCTVSSAWRDILNARGRFWSVIPMIEVRSTDPITKLEPYERSFHNARDAPLHLAATIDHHTYKDTLKAISEHGLRLRTANFMINYINLKLARGFIKKLMRYNIGVFSELSIMHYYVPYVAPCDNSDYDGYNDYNNYEPEPGLPTEDDFIFPHDSPEHTSFAQFLGSLTAFRISNVLFHWDNIAFSSRLVELRMQEVNLGYDDAIILFLKALSSASQLRDLKIIAVDTFHGPSITTRVDTHSITFPNLQRLLLKELYFNTFQIIVSMISPLHPLVLSFNYKITRINKLDDDDDDDVININPNFLEDAEADIQNADMNIANNNNGPTDPMELWDALGPIQVETLRLPGTFTNDLPPQIREAMRAMPGLLTLEVENVDFTASPDEHGRHCHSDALNRSNKFESDPEDPEGKPFPALEKLRLTRVIVDDTMAFREMVTSHPLRELVIGGRIRLSDSDGKNTLKPIHEDSDLVRWLRGVVPDVRVVDGDYRLSGFYNDVWQLW</sequence>
<dbReference type="Proteomes" id="UP000663840">
    <property type="component" value="Unassembled WGS sequence"/>
</dbReference>
<evidence type="ECO:0000313" key="3">
    <source>
        <dbReference type="Proteomes" id="UP000663840"/>
    </source>
</evidence>
<evidence type="ECO:0000256" key="1">
    <source>
        <dbReference type="SAM" id="MobiDB-lite"/>
    </source>
</evidence>
<protein>
    <submittedName>
        <fullName evidence="2">Uncharacterized protein</fullName>
    </submittedName>
</protein>
<feature type="region of interest" description="Disordered" evidence="1">
    <location>
        <begin position="506"/>
        <end position="538"/>
    </location>
</feature>
<proteinExistence type="predicted"/>
<evidence type="ECO:0000313" key="2">
    <source>
        <dbReference type="EMBL" id="CAE6468140.1"/>
    </source>
</evidence>